<dbReference type="EnsemblProtists" id="EOD28249">
    <property type="protein sequence ID" value="EOD28249"/>
    <property type="gene ID" value="EMIHUDRAFT_373656"/>
</dbReference>
<dbReference type="GeneID" id="17273795"/>
<dbReference type="KEGG" id="ehx:EMIHUDRAFT_361194"/>
<dbReference type="EnsemblProtists" id="EOD15142">
    <property type="protein sequence ID" value="EOD15142"/>
    <property type="gene ID" value="EMIHUDRAFT_370782"/>
</dbReference>
<dbReference type="RefSeq" id="XP_005792373.1">
    <property type="nucleotide sequence ID" value="XM_005792316.1"/>
</dbReference>
<dbReference type="KEGG" id="ehx:EMIHUDRAFT_373656"/>
<dbReference type="GeneID" id="17261284"/>
<dbReference type="RefSeq" id="XP_005767571.1">
    <property type="nucleotide sequence ID" value="XM_005767514.1"/>
</dbReference>
<dbReference type="AlphaFoldDB" id="A0A0D3KW09"/>
<evidence type="ECO:0000313" key="2">
    <source>
        <dbReference type="Proteomes" id="UP000013827"/>
    </source>
</evidence>
<organism evidence="1 2">
    <name type="scientific">Emiliania huxleyi (strain CCMP1516)</name>
    <dbReference type="NCBI Taxonomy" id="280463"/>
    <lineage>
        <taxon>Eukaryota</taxon>
        <taxon>Haptista</taxon>
        <taxon>Haptophyta</taxon>
        <taxon>Prymnesiophyceae</taxon>
        <taxon>Isochrysidales</taxon>
        <taxon>Noelaerhabdaceae</taxon>
        <taxon>Emiliania</taxon>
    </lineage>
</organism>
<dbReference type="OMA" id="CAAMHED"/>
<dbReference type="KEGG" id="ehx:EMIHUDRAFT_370782"/>
<dbReference type="InterPro" id="IPR036047">
    <property type="entry name" value="F-box-like_dom_sf"/>
</dbReference>
<evidence type="ECO:0000313" key="1">
    <source>
        <dbReference type="EnsemblProtists" id="EOD39944"/>
    </source>
</evidence>
<protein>
    <recommendedName>
        <fullName evidence="3">F-box domain-containing protein</fullName>
    </recommendedName>
</protein>
<dbReference type="GeneID" id="17285213"/>
<dbReference type="EnsemblProtists" id="EOD39944">
    <property type="protein sequence ID" value="EOD39944"/>
    <property type="gene ID" value="EMIHUDRAFT_361194"/>
</dbReference>
<proteinExistence type="predicted"/>
<dbReference type="HOGENOM" id="CLU_1663964_0_0_1"/>
<dbReference type="SUPFAM" id="SSF81383">
    <property type="entry name" value="F-box domain"/>
    <property type="match status" value="1"/>
</dbReference>
<name>A0A0D3KW09_EMIH1</name>
<reference evidence="2" key="1">
    <citation type="journal article" date="2013" name="Nature">
        <title>Pan genome of the phytoplankton Emiliania underpins its global distribution.</title>
        <authorList>
            <person name="Read B.A."/>
            <person name="Kegel J."/>
            <person name="Klute M.J."/>
            <person name="Kuo A."/>
            <person name="Lefebvre S.C."/>
            <person name="Maumus F."/>
            <person name="Mayer C."/>
            <person name="Miller J."/>
            <person name="Monier A."/>
            <person name="Salamov A."/>
            <person name="Young J."/>
            <person name="Aguilar M."/>
            <person name="Claverie J.M."/>
            <person name="Frickenhaus S."/>
            <person name="Gonzalez K."/>
            <person name="Herman E.K."/>
            <person name="Lin Y.C."/>
            <person name="Napier J."/>
            <person name="Ogata H."/>
            <person name="Sarno A.F."/>
            <person name="Shmutz J."/>
            <person name="Schroeder D."/>
            <person name="de Vargas C."/>
            <person name="Verret F."/>
            <person name="von Dassow P."/>
            <person name="Valentin K."/>
            <person name="Van de Peer Y."/>
            <person name="Wheeler G."/>
            <person name="Dacks J.B."/>
            <person name="Delwiche C.F."/>
            <person name="Dyhrman S.T."/>
            <person name="Glockner G."/>
            <person name="John U."/>
            <person name="Richards T."/>
            <person name="Worden A.Z."/>
            <person name="Zhang X."/>
            <person name="Grigoriev I.V."/>
            <person name="Allen A.E."/>
            <person name="Bidle K."/>
            <person name="Borodovsky M."/>
            <person name="Bowler C."/>
            <person name="Brownlee C."/>
            <person name="Cock J.M."/>
            <person name="Elias M."/>
            <person name="Gladyshev V.N."/>
            <person name="Groth M."/>
            <person name="Guda C."/>
            <person name="Hadaegh A."/>
            <person name="Iglesias-Rodriguez M.D."/>
            <person name="Jenkins J."/>
            <person name="Jones B.M."/>
            <person name="Lawson T."/>
            <person name="Leese F."/>
            <person name="Lindquist E."/>
            <person name="Lobanov A."/>
            <person name="Lomsadze A."/>
            <person name="Malik S.B."/>
            <person name="Marsh M.E."/>
            <person name="Mackinder L."/>
            <person name="Mock T."/>
            <person name="Mueller-Roeber B."/>
            <person name="Pagarete A."/>
            <person name="Parker M."/>
            <person name="Probert I."/>
            <person name="Quesneville H."/>
            <person name="Raines C."/>
            <person name="Rensing S.A."/>
            <person name="Riano-Pachon D.M."/>
            <person name="Richier S."/>
            <person name="Rokitta S."/>
            <person name="Shiraiwa Y."/>
            <person name="Soanes D.M."/>
            <person name="van der Giezen M."/>
            <person name="Wahlund T.M."/>
            <person name="Williams B."/>
            <person name="Wilson W."/>
            <person name="Wolfe G."/>
            <person name="Wurch L.L."/>
        </authorList>
    </citation>
    <scope>NUCLEOTIDE SEQUENCE</scope>
</reference>
<dbReference type="RefSeq" id="XP_005780678.1">
    <property type="nucleotide sequence ID" value="XM_005780621.1"/>
</dbReference>
<dbReference type="eggNOG" id="ENOG502T1HB">
    <property type="taxonomic scope" value="Eukaryota"/>
</dbReference>
<evidence type="ECO:0008006" key="3">
    <source>
        <dbReference type="Google" id="ProtNLM"/>
    </source>
</evidence>
<keyword evidence="2" id="KW-1185">Reference proteome</keyword>
<dbReference type="PaxDb" id="2903-EOD15142"/>
<accession>A0A0D3KW09</accession>
<dbReference type="Proteomes" id="UP000013827">
    <property type="component" value="Unassembled WGS sequence"/>
</dbReference>
<sequence>MRLQDLPDALFEHILSFLPRGVTAYAACAVDCRWARTCDDALRLLCEKHAWKQPRSRRLAAASATGGGDALRWRALYVSRACPACLDAPGDFAARRSKHEAPLYLLCGACCRRESVIDKMRAAGATLDVTGVSGKPLYTQRGDRFVSEVAAAARRAGLG</sequence>
<reference evidence="1" key="2">
    <citation type="submission" date="2024-10" db="UniProtKB">
        <authorList>
            <consortium name="EnsemblProtists"/>
        </authorList>
    </citation>
    <scope>IDENTIFICATION</scope>
</reference>